<dbReference type="InterPro" id="IPR017942">
    <property type="entry name" value="Lipid-bd_serum_glycop_N"/>
</dbReference>
<accession>A0A8C9S2M4</accession>
<dbReference type="CDD" id="cd00025">
    <property type="entry name" value="BPI1"/>
    <property type="match status" value="1"/>
</dbReference>
<keyword evidence="5 7" id="KW-0325">Glycoprotein</keyword>
<evidence type="ECO:0000256" key="4">
    <source>
        <dbReference type="ARBA" id="ARBA00023157"/>
    </source>
</evidence>
<reference evidence="11 12" key="1">
    <citation type="submission" date="2019-04" db="EMBL/GenBank/DDBJ databases">
        <authorList>
            <consortium name="Wellcome Sanger Institute Data Sharing"/>
        </authorList>
    </citation>
    <scope>NUCLEOTIDE SEQUENCE [LARGE SCALE GENOMIC DNA]</scope>
</reference>
<dbReference type="InterPro" id="IPR001124">
    <property type="entry name" value="Lipid-bd_serum_glycop_C"/>
</dbReference>
<comment type="function">
    <text evidence="7">The cytotoxic action of BPI is limited to many species of Gram-negative bacteria; this specificity may be explained by a strong affinity of the very basic N-terminal half for the negatively charged lipopolysaccharides that are unique to the Gram-negative bacterial outer envelope.</text>
</comment>
<organism evidence="11 12">
    <name type="scientific">Scleropages formosus</name>
    <name type="common">Asian bonytongue</name>
    <name type="synonym">Osteoglossum formosum</name>
    <dbReference type="NCBI Taxonomy" id="113540"/>
    <lineage>
        <taxon>Eukaryota</taxon>
        <taxon>Metazoa</taxon>
        <taxon>Chordata</taxon>
        <taxon>Craniata</taxon>
        <taxon>Vertebrata</taxon>
        <taxon>Euteleostomi</taxon>
        <taxon>Actinopterygii</taxon>
        <taxon>Neopterygii</taxon>
        <taxon>Teleostei</taxon>
        <taxon>Osteoglossocephala</taxon>
        <taxon>Osteoglossomorpha</taxon>
        <taxon>Osteoglossiformes</taxon>
        <taxon>Osteoglossidae</taxon>
        <taxon>Scleropages</taxon>
    </lineage>
</organism>
<dbReference type="GO" id="GO:0045087">
    <property type="term" value="P:innate immune response"/>
    <property type="evidence" value="ECO:0007669"/>
    <property type="project" value="UniProtKB-UniRule"/>
</dbReference>
<feature type="chain" id="PRO_5034475693" description="Bactericidal permeability-increasing protein" evidence="8">
    <location>
        <begin position="23"/>
        <end position="481"/>
    </location>
</feature>
<keyword evidence="7" id="KW-0391">Immunity</keyword>
<dbReference type="InterPro" id="IPR032942">
    <property type="entry name" value="BPI/LBP/Plunc"/>
</dbReference>
<comment type="subunit">
    <text evidence="7">Monomer. Homodimer; disulfide-linked.</text>
</comment>
<keyword evidence="4 6" id="KW-1015">Disulfide bond</keyword>
<evidence type="ECO:0000256" key="7">
    <source>
        <dbReference type="RuleBase" id="RU369039"/>
    </source>
</evidence>
<evidence type="ECO:0000313" key="12">
    <source>
        <dbReference type="Proteomes" id="UP000694397"/>
    </source>
</evidence>
<keyword evidence="7 8" id="KW-0732">Signal</keyword>
<keyword evidence="12" id="KW-1185">Reference proteome</keyword>
<dbReference type="PIRSF" id="PIRSF002417">
    <property type="entry name" value="Lipid_binding_protein"/>
    <property type="match status" value="1"/>
</dbReference>
<feature type="signal peptide" evidence="8">
    <location>
        <begin position="1"/>
        <end position="22"/>
    </location>
</feature>
<evidence type="ECO:0000256" key="8">
    <source>
        <dbReference type="SAM" id="SignalP"/>
    </source>
</evidence>
<evidence type="ECO:0000256" key="3">
    <source>
        <dbReference type="ARBA" id="ARBA00022525"/>
    </source>
</evidence>
<proteinExistence type="inferred from homology"/>
<dbReference type="InterPro" id="IPR030675">
    <property type="entry name" value="BPI/LBP"/>
</dbReference>
<dbReference type="RefSeq" id="XP_018601197.2">
    <property type="nucleotide sequence ID" value="XM_018745681.2"/>
</dbReference>
<reference evidence="11" key="3">
    <citation type="submission" date="2025-09" db="UniProtKB">
        <authorList>
            <consortium name="Ensembl"/>
        </authorList>
    </citation>
    <scope>IDENTIFICATION</scope>
</reference>
<reference evidence="11" key="2">
    <citation type="submission" date="2025-08" db="UniProtKB">
        <authorList>
            <consortium name="Ensembl"/>
        </authorList>
    </citation>
    <scope>IDENTIFICATION</scope>
</reference>
<dbReference type="GeneID" id="108930444"/>
<dbReference type="AlphaFoldDB" id="A0A8C9S2M4"/>
<dbReference type="GO" id="GO:0008289">
    <property type="term" value="F:lipid binding"/>
    <property type="evidence" value="ECO:0007669"/>
    <property type="project" value="InterPro"/>
</dbReference>
<protein>
    <recommendedName>
        <fullName evidence="7">Bactericidal permeability-increasing protein</fullName>
        <shortName evidence="7">BPI</shortName>
    </recommendedName>
</protein>
<keyword evidence="3 7" id="KW-0964">Secreted</keyword>
<evidence type="ECO:0000259" key="9">
    <source>
        <dbReference type="SMART" id="SM00328"/>
    </source>
</evidence>
<gene>
    <name evidence="11" type="primary">bpifcl</name>
</gene>
<evidence type="ECO:0000313" key="11">
    <source>
        <dbReference type="Ensembl" id="ENSSFOP00015027511.2"/>
    </source>
</evidence>
<dbReference type="OrthoDB" id="9938407at2759"/>
<dbReference type="SMART" id="SM00328">
    <property type="entry name" value="BPI1"/>
    <property type="match status" value="1"/>
</dbReference>
<keyword evidence="7" id="KW-0044">Antibiotic</keyword>
<dbReference type="PANTHER" id="PTHR10504">
    <property type="entry name" value="BACTERICIDAL PERMEABILITY-INCREASING BPI PROTEIN-RELATED"/>
    <property type="match status" value="1"/>
</dbReference>
<feature type="disulfide bond" evidence="6">
    <location>
        <begin position="156"/>
        <end position="195"/>
    </location>
</feature>
<keyword evidence="7" id="KW-0399">Innate immunity</keyword>
<name>A0A8C9S2M4_SCLFO</name>
<feature type="domain" description="Lipid-binding serum glycoprotein N-terminal" evidence="9">
    <location>
        <begin position="31"/>
        <end position="252"/>
    </location>
</feature>
<comment type="subcellular location">
    <subcellularLocation>
        <location evidence="1 7">Secreted</location>
    </subcellularLocation>
</comment>
<dbReference type="Proteomes" id="UP000694397">
    <property type="component" value="Chromosome 1"/>
</dbReference>
<dbReference type="FunFam" id="3.15.10.10:FF:000001">
    <property type="entry name" value="phospholipid transfer protein-like"/>
    <property type="match status" value="1"/>
</dbReference>
<dbReference type="Pfam" id="PF02886">
    <property type="entry name" value="LBP_BPI_CETP_C"/>
    <property type="match status" value="1"/>
</dbReference>
<evidence type="ECO:0000256" key="5">
    <source>
        <dbReference type="ARBA" id="ARBA00023180"/>
    </source>
</evidence>
<evidence type="ECO:0000256" key="2">
    <source>
        <dbReference type="ARBA" id="ARBA00007292"/>
    </source>
</evidence>
<dbReference type="GeneTree" id="ENSGT01150000286994"/>
<evidence type="ECO:0000256" key="1">
    <source>
        <dbReference type="ARBA" id="ARBA00004613"/>
    </source>
</evidence>
<dbReference type="FunFam" id="3.15.20.10:FF:000001">
    <property type="entry name" value="Phospholipid transfer protein"/>
    <property type="match status" value="1"/>
</dbReference>
<dbReference type="Pfam" id="PF01273">
    <property type="entry name" value="LBP_BPI_CETP"/>
    <property type="match status" value="1"/>
</dbReference>
<feature type="domain" description="Lipid-binding serum glycoprotein C-terminal" evidence="10">
    <location>
        <begin position="267"/>
        <end position="470"/>
    </location>
</feature>
<sequence>MRLLTMCCFLFVLLALTPRVLTVDPGVKAVLTDKGLHYASHVGAAFLQENMNKVNIPDIEGDISIGLLGSVHYRLTGMTVVQVNLPEPTVSFLESTGVKVGMDGVNIALQGKWHTHYTFINDGGTFNLAVLNIGMSAVLQLGSDEHGQLNMTNSQCDSSIGGTQINFHGGASWLFQLFVNSFKGFITEEIQKRICPMIKQSVETLENGLADIPVSFRVTQNLLVDIPLLVSPIVQSSDMELDFKGEFYSVNHHTEPPFSAGPFELPQPAGFMLAVGLSEFSINSAFYAYFSAGLLKVNITDNMIPKFSPIRLNTTSFGIFIPQLPKMFPNLLMLLQLYTTNTPMTSLRSDNVTLSVSGSSKAYCIQPNNTLTPLFRLDMNISFSSKLFISEEKLKGLVVLNNFTLTLGSSEIGPFQTGSLRDALLKGIKMFLLPKVNAKLNTGIPVPVTKNIQLVNSVLKVNEGFMEIATDAVISPPEPRN</sequence>
<dbReference type="GO" id="GO:0050829">
    <property type="term" value="P:defense response to Gram-negative bacterium"/>
    <property type="evidence" value="ECO:0007669"/>
    <property type="project" value="UniProtKB-UniRule"/>
</dbReference>
<evidence type="ECO:0000256" key="6">
    <source>
        <dbReference type="PIRSR" id="PIRSR002417-50"/>
    </source>
</evidence>
<dbReference type="PANTHER" id="PTHR10504:SF132">
    <property type="entry name" value="BACTERICIDAL PERMEABILITY-INCREASING PROTEIN"/>
    <property type="match status" value="1"/>
</dbReference>
<comment type="similarity">
    <text evidence="2">Belongs to the BPI/LBP/Plunc superfamily. BPI/LBP family.</text>
</comment>
<dbReference type="GO" id="GO:0005615">
    <property type="term" value="C:extracellular space"/>
    <property type="evidence" value="ECO:0007669"/>
    <property type="project" value="UniProtKB-UniRule"/>
</dbReference>
<dbReference type="InterPro" id="IPR017943">
    <property type="entry name" value="Bactericidal_perm-incr_a/b_dom"/>
</dbReference>
<comment type="domain">
    <text evidence="7">The N- and C-terminal barrels adopt an identical fold despite having only 13% of conserved residues.</text>
</comment>
<comment type="domain">
    <text evidence="7">The N-terminal region may be exposed to the interior of the granule, whereas the C-terminal portion may be embedded in the membrane. During phagocytosis and degranulation, proteases may be released and activated and cleave BPI at the junction of the N- and C-terminal portions of the molecule, providing controlled release of the N-terminal antibacterial fragment when bacteria are ingested.</text>
</comment>
<dbReference type="SUPFAM" id="SSF55394">
    <property type="entry name" value="Bactericidal permeability-increasing protein, BPI"/>
    <property type="match status" value="2"/>
</dbReference>
<evidence type="ECO:0000259" key="10">
    <source>
        <dbReference type="SMART" id="SM00329"/>
    </source>
</evidence>
<dbReference type="Ensembl" id="ENSSFOT00015027821.2">
    <property type="protein sequence ID" value="ENSSFOP00015027511.2"/>
    <property type="gene ID" value="ENSSFOG00015017669.2"/>
</dbReference>
<dbReference type="SMART" id="SM00329">
    <property type="entry name" value="BPI2"/>
    <property type="match status" value="1"/>
</dbReference>
<dbReference type="Gene3D" id="3.15.10.10">
    <property type="entry name" value="Bactericidal permeability-increasing protein, domain 1"/>
    <property type="match status" value="1"/>
</dbReference>
<dbReference type="Gene3D" id="3.15.20.10">
    <property type="entry name" value="Bactericidal permeability-increasing protein, domain 2"/>
    <property type="match status" value="1"/>
</dbReference>
<keyword evidence="7" id="KW-0929">Antimicrobial</keyword>